<evidence type="ECO:0000256" key="2">
    <source>
        <dbReference type="ARBA" id="ARBA00022448"/>
    </source>
</evidence>
<evidence type="ECO:0000256" key="3">
    <source>
        <dbReference type="ARBA" id="ARBA00022475"/>
    </source>
</evidence>
<evidence type="ECO:0000256" key="7">
    <source>
        <dbReference type="ARBA" id="ARBA00023136"/>
    </source>
</evidence>
<dbReference type="PANTHER" id="PTHR35011">
    <property type="entry name" value="2,3-DIKETO-L-GULONATE TRAP TRANSPORTER SMALL PERMEASE PROTEIN YIAM"/>
    <property type="match status" value="1"/>
</dbReference>
<dbReference type="GO" id="GO:0022857">
    <property type="term" value="F:transmembrane transporter activity"/>
    <property type="evidence" value="ECO:0007669"/>
    <property type="project" value="UniProtKB-UniRule"/>
</dbReference>
<keyword evidence="5 9" id="KW-0812">Transmembrane</keyword>
<dbReference type="EMBL" id="CP038437">
    <property type="protein sequence ID" value="QEM83959.2"/>
    <property type="molecule type" value="Genomic_DNA"/>
</dbReference>
<comment type="subunit">
    <text evidence="9">The complex comprises the extracytoplasmic solute receptor protein and the two transmembrane proteins.</text>
</comment>
<proteinExistence type="inferred from homology"/>
<comment type="similarity">
    <text evidence="8 9">Belongs to the TRAP transporter small permease family.</text>
</comment>
<feature type="compositionally biased region" description="Polar residues" evidence="10">
    <location>
        <begin position="26"/>
        <end position="44"/>
    </location>
</feature>
<reference evidence="12" key="1">
    <citation type="submission" date="2021-02" db="EMBL/GenBank/DDBJ databases">
        <title>Strain Y2R2, a novel species of the genus Halomonas.</title>
        <authorList>
            <person name="Huang H."/>
        </authorList>
    </citation>
    <scope>NUCLEOTIDE SEQUENCE</scope>
    <source>
        <strain evidence="12">Y2R2</strain>
    </source>
</reference>
<name>A0A856QVS6_9GAMM</name>
<keyword evidence="7 9" id="KW-0472">Membrane</keyword>
<comment type="function">
    <text evidence="9">Part of the tripartite ATP-independent periplasmic (TRAP) transport system.</text>
</comment>
<accession>A0A856QVS6</accession>
<dbReference type="Proteomes" id="UP000324285">
    <property type="component" value="Chromosome"/>
</dbReference>
<feature type="region of interest" description="Disordered" evidence="10">
    <location>
        <begin position="1"/>
        <end position="44"/>
    </location>
</feature>
<feature type="transmembrane region" description="Helical" evidence="9">
    <location>
        <begin position="134"/>
        <end position="156"/>
    </location>
</feature>
<feature type="transmembrane region" description="Helical" evidence="9">
    <location>
        <begin position="63"/>
        <end position="86"/>
    </location>
</feature>
<keyword evidence="6 9" id="KW-1133">Transmembrane helix</keyword>
<feature type="domain" description="Tripartite ATP-independent periplasmic transporters DctQ component" evidence="11">
    <location>
        <begin position="72"/>
        <end position="204"/>
    </location>
</feature>
<dbReference type="InterPro" id="IPR055348">
    <property type="entry name" value="DctQ"/>
</dbReference>
<evidence type="ECO:0000256" key="9">
    <source>
        <dbReference type="RuleBase" id="RU369079"/>
    </source>
</evidence>
<keyword evidence="2 9" id="KW-0813">Transport</keyword>
<protein>
    <recommendedName>
        <fullName evidence="9">TRAP transporter small permease protein</fullName>
    </recommendedName>
</protein>
<evidence type="ECO:0000259" key="11">
    <source>
        <dbReference type="Pfam" id="PF04290"/>
    </source>
</evidence>
<dbReference type="Pfam" id="PF04290">
    <property type="entry name" value="DctQ"/>
    <property type="match status" value="1"/>
</dbReference>
<evidence type="ECO:0000256" key="6">
    <source>
        <dbReference type="ARBA" id="ARBA00022989"/>
    </source>
</evidence>
<evidence type="ECO:0000256" key="1">
    <source>
        <dbReference type="ARBA" id="ARBA00004429"/>
    </source>
</evidence>
<dbReference type="KEGG" id="hbh:E4T21_06440"/>
<comment type="subcellular location">
    <subcellularLocation>
        <location evidence="1 9">Cell inner membrane</location>
        <topology evidence="1 9">Multi-pass membrane protein</topology>
    </subcellularLocation>
</comment>
<dbReference type="GO" id="GO:0015740">
    <property type="term" value="P:C4-dicarboxylate transport"/>
    <property type="evidence" value="ECO:0007669"/>
    <property type="project" value="TreeGrafter"/>
</dbReference>
<keyword evidence="13" id="KW-1185">Reference proteome</keyword>
<dbReference type="PANTHER" id="PTHR35011:SF2">
    <property type="entry name" value="2,3-DIKETO-L-GULONATE TRAP TRANSPORTER SMALL PERMEASE PROTEIN YIAM"/>
    <property type="match status" value="1"/>
</dbReference>
<dbReference type="GO" id="GO:0005886">
    <property type="term" value="C:plasma membrane"/>
    <property type="evidence" value="ECO:0007669"/>
    <property type="project" value="UniProtKB-SubCell"/>
</dbReference>
<evidence type="ECO:0000256" key="5">
    <source>
        <dbReference type="ARBA" id="ARBA00022692"/>
    </source>
</evidence>
<feature type="transmembrane region" description="Helical" evidence="9">
    <location>
        <begin position="176"/>
        <end position="201"/>
    </location>
</feature>
<feature type="compositionally biased region" description="Low complexity" evidence="10">
    <location>
        <begin position="1"/>
        <end position="18"/>
    </location>
</feature>
<evidence type="ECO:0000313" key="12">
    <source>
        <dbReference type="EMBL" id="QEM83959.2"/>
    </source>
</evidence>
<sequence length="220" mass="25262">MHSFPSSPPSSHSPSHSPSSRHHAGQDQSRPMGSDETSQSTPGSAASRWLLPLRWLDANLEKCVILVSYSGMAGIIFVEVIRRFVFSQQASWSTSIPILLFLWLTWFGASLNVKQRSHLSLNEIRMRLPYTGQFLCQWLDAVLWIGFGAMVIHFTLDQVALARMNFAIVPGTDNVMQWWFYLATPMAWILILIRVMQNLIIDIRRYRRREPFNLQPSIMD</sequence>
<evidence type="ECO:0000313" key="13">
    <source>
        <dbReference type="Proteomes" id="UP000324285"/>
    </source>
</evidence>
<organism evidence="12 13">
    <name type="scientific">Halomonas binhaiensis</name>
    <dbReference type="NCBI Taxonomy" id="2562282"/>
    <lineage>
        <taxon>Bacteria</taxon>
        <taxon>Pseudomonadati</taxon>
        <taxon>Pseudomonadota</taxon>
        <taxon>Gammaproteobacteria</taxon>
        <taxon>Oceanospirillales</taxon>
        <taxon>Halomonadaceae</taxon>
        <taxon>Halomonas</taxon>
    </lineage>
</organism>
<dbReference type="AlphaFoldDB" id="A0A856QVS6"/>
<dbReference type="InterPro" id="IPR007387">
    <property type="entry name" value="TRAP_DctQ"/>
</dbReference>
<evidence type="ECO:0000256" key="8">
    <source>
        <dbReference type="ARBA" id="ARBA00038436"/>
    </source>
</evidence>
<dbReference type="RefSeq" id="WP_205423470.1">
    <property type="nucleotide sequence ID" value="NZ_CP038437.2"/>
</dbReference>
<evidence type="ECO:0000256" key="10">
    <source>
        <dbReference type="SAM" id="MobiDB-lite"/>
    </source>
</evidence>
<keyword evidence="4 9" id="KW-0997">Cell inner membrane</keyword>
<feature type="transmembrane region" description="Helical" evidence="9">
    <location>
        <begin position="92"/>
        <end position="113"/>
    </location>
</feature>
<evidence type="ECO:0000256" key="4">
    <source>
        <dbReference type="ARBA" id="ARBA00022519"/>
    </source>
</evidence>
<keyword evidence="3" id="KW-1003">Cell membrane</keyword>
<gene>
    <name evidence="12" type="ORF">E4T21_06440</name>
</gene>